<name>A0A419SZW4_9FIRM</name>
<dbReference type="EMBL" id="MCIA01000030">
    <property type="protein sequence ID" value="RKD30746.1"/>
    <property type="molecule type" value="Genomic_DNA"/>
</dbReference>
<dbReference type="AlphaFoldDB" id="A0A419SZW4"/>
<protein>
    <submittedName>
        <fullName evidence="1">GNAT family acetyltransferase</fullName>
    </submittedName>
</protein>
<sequence length="91" mass="10977">MIKKETFVPIQFFKKEPYAGSMKGMRYRLKKEEAGLEVTVYPEPYCYEATPEEQKTKEVFPFSEEGRVQAVEWINQQYEEKKEIWESARRK</sequence>
<comment type="caution">
    <text evidence="1">The sequence shown here is derived from an EMBL/GenBank/DDBJ whole genome shotgun (WGS) entry which is preliminary data.</text>
</comment>
<accession>A0A419SZW4</accession>
<evidence type="ECO:0000313" key="1">
    <source>
        <dbReference type="EMBL" id="RKD30746.1"/>
    </source>
</evidence>
<dbReference type="OrthoDB" id="1768345at2"/>
<proteinExistence type="predicted"/>
<gene>
    <name evidence="1" type="ORF">BET01_05355</name>
</gene>
<keyword evidence="2" id="KW-1185">Reference proteome</keyword>
<evidence type="ECO:0000313" key="2">
    <source>
        <dbReference type="Proteomes" id="UP000284277"/>
    </source>
</evidence>
<keyword evidence="1" id="KW-0808">Transferase</keyword>
<dbReference type="Proteomes" id="UP000284277">
    <property type="component" value="Unassembled WGS sequence"/>
</dbReference>
<dbReference type="GO" id="GO:0016740">
    <property type="term" value="F:transferase activity"/>
    <property type="evidence" value="ECO:0007669"/>
    <property type="project" value="UniProtKB-KW"/>
</dbReference>
<dbReference type="RefSeq" id="WP_120197534.1">
    <property type="nucleotide sequence ID" value="NZ_MCIA01000030.1"/>
</dbReference>
<organism evidence="1 2">
    <name type="scientific">Lacrimispora algidixylanolytica</name>
    <dbReference type="NCBI Taxonomy" id="94868"/>
    <lineage>
        <taxon>Bacteria</taxon>
        <taxon>Bacillati</taxon>
        <taxon>Bacillota</taxon>
        <taxon>Clostridia</taxon>
        <taxon>Lachnospirales</taxon>
        <taxon>Lachnospiraceae</taxon>
        <taxon>Lacrimispora</taxon>
    </lineage>
</organism>
<reference evidence="1 2" key="1">
    <citation type="submission" date="2016-08" db="EMBL/GenBank/DDBJ databases">
        <title>A new outlook on sporulation: Clostridium algidixylanolyticum.</title>
        <authorList>
            <person name="Poppleton D.I."/>
            <person name="Gribaldo S."/>
        </authorList>
    </citation>
    <scope>NUCLEOTIDE SEQUENCE [LARGE SCALE GENOMIC DNA]</scope>
    <source>
        <strain evidence="1 2">SPL73</strain>
    </source>
</reference>